<name>A0A8X7CEU4_9ARAC</name>
<dbReference type="Proteomes" id="UP000886998">
    <property type="component" value="Unassembled WGS sequence"/>
</dbReference>
<dbReference type="AlphaFoldDB" id="A0A8X7CEU4"/>
<organism evidence="1 2">
    <name type="scientific">Trichonephila inaurata madagascariensis</name>
    <dbReference type="NCBI Taxonomy" id="2747483"/>
    <lineage>
        <taxon>Eukaryota</taxon>
        <taxon>Metazoa</taxon>
        <taxon>Ecdysozoa</taxon>
        <taxon>Arthropoda</taxon>
        <taxon>Chelicerata</taxon>
        <taxon>Arachnida</taxon>
        <taxon>Araneae</taxon>
        <taxon>Araneomorphae</taxon>
        <taxon>Entelegynae</taxon>
        <taxon>Araneoidea</taxon>
        <taxon>Nephilidae</taxon>
        <taxon>Trichonephila</taxon>
        <taxon>Trichonephila inaurata</taxon>
    </lineage>
</organism>
<protein>
    <submittedName>
        <fullName evidence="1">Uncharacterized protein</fullName>
    </submittedName>
</protein>
<sequence>MGSSTSTESIAKFTTSQTIWDSEPKSLQTSQVQPTKTQLASSWNPFHKGIIIPDYLETLRSQRTIQETNVFTTKTTNLYVFIE</sequence>
<accession>A0A8X7CEU4</accession>
<dbReference type="EMBL" id="BMAV01014803">
    <property type="protein sequence ID" value="GFY63485.1"/>
    <property type="molecule type" value="Genomic_DNA"/>
</dbReference>
<gene>
    <name evidence="1" type="ORF">TNIN_176691</name>
</gene>
<reference evidence="1" key="1">
    <citation type="submission" date="2020-08" db="EMBL/GenBank/DDBJ databases">
        <title>Multicomponent nature underlies the extraordinary mechanical properties of spider dragline silk.</title>
        <authorList>
            <person name="Kono N."/>
            <person name="Nakamura H."/>
            <person name="Mori M."/>
            <person name="Yoshida Y."/>
            <person name="Ohtoshi R."/>
            <person name="Malay A.D."/>
            <person name="Moran D.A.P."/>
            <person name="Tomita M."/>
            <person name="Numata K."/>
            <person name="Arakawa K."/>
        </authorList>
    </citation>
    <scope>NUCLEOTIDE SEQUENCE</scope>
</reference>
<evidence type="ECO:0000313" key="2">
    <source>
        <dbReference type="Proteomes" id="UP000886998"/>
    </source>
</evidence>
<keyword evidence="2" id="KW-1185">Reference proteome</keyword>
<comment type="caution">
    <text evidence="1">The sequence shown here is derived from an EMBL/GenBank/DDBJ whole genome shotgun (WGS) entry which is preliminary data.</text>
</comment>
<dbReference type="OrthoDB" id="10328787at2759"/>
<evidence type="ECO:0000313" key="1">
    <source>
        <dbReference type="EMBL" id="GFY63485.1"/>
    </source>
</evidence>
<proteinExistence type="predicted"/>